<evidence type="ECO:0000313" key="2">
    <source>
        <dbReference type="Proteomes" id="UP001469089"/>
    </source>
</evidence>
<keyword evidence="2" id="KW-1185">Reference proteome</keyword>
<dbReference type="Proteomes" id="UP001469089">
    <property type="component" value="Unassembled WGS sequence"/>
</dbReference>
<sequence length="107" mass="11816">MVYALCEKHGMGGAELVTAGAKDMIKNPSSWRGYPKIIPITFAYEEIEYAGYMIDSGETQIISLGGQYESDEIYRFSSPEGMESAIGLFTAVCKKCLDEVLSLQKDK</sequence>
<gene>
    <name evidence="1" type="ORF">N0A02_13875</name>
</gene>
<reference evidence="1 2" key="1">
    <citation type="journal article" date="2024" name="Chem. Sci.">
        <title>Discovery of a lagriamide polyketide by integrated genome mining, isotopic labeling, and untargeted metabolomics.</title>
        <authorList>
            <person name="Fergusson C.H."/>
            <person name="Saulog J."/>
            <person name="Paulo B.S."/>
            <person name="Wilson D.M."/>
            <person name="Liu D.Y."/>
            <person name="Morehouse N.J."/>
            <person name="Waterworth S."/>
            <person name="Barkei J."/>
            <person name="Gray C.A."/>
            <person name="Kwan J.C."/>
            <person name="Eustaquio A.S."/>
            <person name="Linington R.G."/>
        </authorList>
    </citation>
    <scope>NUCLEOTIDE SEQUENCE [LARGE SCALE GENOMIC DNA]</scope>
    <source>
        <strain evidence="1 2">RL17-338-BIF-B</strain>
    </source>
</reference>
<organism evidence="1 2">
    <name type="scientific">Paraburkholderia acidicola</name>
    <dbReference type="NCBI Taxonomy" id="1912599"/>
    <lineage>
        <taxon>Bacteria</taxon>
        <taxon>Pseudomonadati</taxon>
        <taxon>Pseudomonadota</taxon>
        <taxon>Betaproteobacteria</taxon>
        <taxon>Burkholderiales</taxon>
        <taxon>Burkholderiaceae</taxon>
        <taxon>Paraburkholderia</taxon>
    </lineage>
</organism>
<dbReference type="RefSeq" id="WP_349542681.1">
    <property type="nucleotide sequence ID" value="NZ_JAOALG010000001.1"/>
</dbReference>
<protein>
    <submittedName>
        <fullName evidence="1">Uncharacterized protein</fullName>
    </submittedName>
</protein>
<comment type="caution">
    <text evidence="1">The sequence shown here is derived from an EMBL/GenBank/DDBJ whole genome shotgun (WGS) entry which is preliminary data.</text>
</comment>
<proteinExistence type="predicted"/>
<evidence type="ECO:0000313" key="1">
    <source>
        <dbReference type="EMBL" id="MEQ5840514.1"/>
    </source>
</evidence>
<accession>A0ABV1LMJ6</accession>
<name>A0ABV1LMJ6_9BURK</name>
<dbReference type="EMBL" id="JAOALG010000001">
    <property type="protein sequence ID" value="MEQ5840514.1"/>
    <property type="molecule type" value="Genomic_DNA"/>
</dbReference>